<evidence type="ECO:0000313" key="1">
    <source>
        <dbReference type="EMBL" id="KAB5491509.1"/>
    </source>
</evidence>
<proteinExistence type="predicted"/>
<dbReference type="EMBL" id="VNIK02000001">
    <property type="protein sequence ID" value="KAB5491509.1"/>
    <property type="molecule type" value="Genomic_DNA"/>
</dbReference>
<evidence type="ECO:0000313" key="2">
    <source>
        <dbReference type="Proteomes" id="UP000319204"/>
    </source>
</evidence>
<comment type="caution">
    <text evidence="1">The sequence shown here is derived from an EMBL/GenBank/DDBJ whole genome shotgun (WGS) entry which is preliminary data.</text>
</comment>
<dbReference type="PANTHER" id="PTHR36932">
    <property type="entry name" value="CAPSULAR POLYSACCHARIDE BIOSYNTHESIS PROTEIN"/>
    <property type="match status" value="1"/>
</dbReference>
<dbReference type="SUPFAM" id="SSF56801">
    <property type="entry name" value="Acetyl-CoA synthetase-like"/>
    <property type="match status" value="1"/>
</dbReference>
<gene>
    <name evidence="1" type="ORF">FOT42_000760</name>
</gene>
<dbReference type="Gene3D" id="3.40.50.12780">
    <property type="entry name" value="N-terminal domain of ligase-like"/>
    <property type="match status" value="1"/>
</dbReference>
<keyword evidence="2" id="KW-1185">Reference proteome</keyword>
<dbReference type="RefSeq" id="WP_151888664.1">
    <property type="nucleotide sequence ID" value="NZ_VNIK02000001.1"/>
</dbReference>
<name>A0A5N5IVT4_9FLAO</name>
<dbReference type="AlphaFoldDB" id="A0A5N5IVT4"/>
<dbReference type="PANTHER" id="PTHR36932:SF1">
    <property type="entry name" value="CAPSULAR POLYSACCHARIDE BIOSYNTHESIS PROTEIN"/>
    <property type="match status" value="1"/>
</dbReference>
<sequence length="458" mass="52549">MGILHKLRKSAFWFVDTLNGGKIRKHFDEIKWVLENPESDMSKKIKSQNLYNVLEHSATTVPYYSNISHDSLSLHDFPIIDKQTVRDNFELFRSQTYTNAYAHEVTTSGSTGKPFKILHDKNKRKRNTADTCFFAEKAGYELGSRLFYLRLWDKQYQKKKMLAKIQNIAAYSVDDLTEENLAMMVSEMENYGSSVNIIAYSSALDTVCKYIEEHLGRPLNCKVDSIISIAEGLSPDLKGRTRKYLGEDPVSRYSNSENGIFAQQKTNSDTGNFEINWASYHIELLDFNEDKPVKLGDKGRIVITDFFNYSMPLIRYDTGDVGVMEKDSVTGSLVFTKIEGRKMDMFTNTKGEYVSSHIIHHILQYSGIDQFQFIEDEKGEYTIKLKVTPSYDHKDEKNILEQYKGYFGQNAIVNVEYVDNISLLPSGKRKLVINNYKPSENKLNEKPNVPSKCSDALI</sequence>
<dbReference type="InterPro" id="IPR053158">
    <property type="entry name" value="CapK_Type1_Caps_Biosynth"/>
</dbReference>
<dbReference type="GO" id="GO:0016874">
    <property type="term" value="F:ligase activity"/>
    <property type="evidence" value="ECO:0007669"/>
    <property type="project" value="UniProtKB-KW"/>
</dbReference>
<dbReference type="InterPro" id="IPR042099">
    <property type="entry name" value="ANL_N_sf"/>
</dbReference>
<accession>A0A5N5IVT4</accession>
<dbReference type="OrthoDB" id="580775at2"/>
<keyword evidence="1" id="KW-0436">Ligase</keyword>
<organism evidence="1 2">
    <name type="scientific">Flagellimonas hadalis</name>
    <dbReference type="NCBI Taxonomy" id="2597517"/>
    <lineage>
        <taxon>Bacteria</taxon>
        <taxon>Pseudomonadati</taxon>
        <taxon>Bacteroidota</taxon>
        <taxon>Flavobacteriia</taxon>
        <taxon>Flavobacteriales</taxon>
        <taxon>Flavobacteriaceae</taxon>
        <taxon>Flagellimonas</taxon>
    </lineage>
</organism>
<reference evidence="1" key="1">
    <citation type="submission" date="2019-10" db="EMBL/GenBank/DDBJ databases">
        <title>Muricauda hadale sp. nov., a piezophilic bacterium isolated from hadopelagic water of the Mariana Trench.</title>
        <authorList>
            <person name="Wei Y."/>
        </authorList>
    </citation>
    <scope>NUCLEOTIDE SEQUENCE [LARGE SCALE GENOMIC DNA]</scope>
    <source>
        <strain evidence="1">MT-229</strain>
    </source>
</reference>
<dbReference type="Proteomes" id="UP000319204">
    <property type="component" value="Unassembled WGS sequence"/>
</dbReference>
<protein>
    <submittedName>
        <fullName evidence="1">Phenylacetate--CoA ligase family protein</fullName>
    </submittedName>
</protein>